<accession>A0A1M4ZZW6</accession>
<keyword evidence="3" id="KW-1185">Reference proteome</keyword>
<sequence length="230" mass="26164">MSKAFLHRAIVLIVVLATGLQTASAHAEPVPFKATYALAIDGWPDARIRHRLSRQGEVWQSEMNAAIAVAEGDERSRFRLEGELIEAEAYASGYRFLSFGERYRLSADELTHLPDRQTALFILSRQVDKARCTHNQVAPCTLRFLNYKGEETLLKYRVVDRDQARLPAGTFPRIVIDAWNPEKSDRHLIMGFHPEIPGLLLSLEYRREGERKSRLVLSQLTLVEPGDQQP</sequence>
<feature type="chain" id="PRO_5013245728" description="DUF3108 domain-containing protein" evidence="1">
    <location>
        <begin position="28"/>
        <end position="230"/>
    </location>
</feature>
<evidence type="ECO:0000256" key="1">
    <source>
        <dbReference type="SAM" id="SignalP"/>
    </source>
</evidence>
<protein>
    <recommendedName>
        <fullName evidence="4">DUF3108 domain-containing protein</fullName>
    </recommendedName>
</protein>
<proteinExistence type="predicted"/>
<reference evidence="2 3" key="1">
    <citation type="submission" date="2016-11" db="EMBL/GenBank/DDBJ databases">
        <authorList>
            <person name="Jaros S."/>
            <person name="Januszkiewicz K."/>
            <person name="Wedrychowicz H."/>
        </authorList>
    </citation>
    <scope>NUCLEOTIDE SEQUENCE [LARGE SCALE GENOMIC DNA]</scope>
    <source>
        <strain evidence="2 3">DSM 19980</strain>
    </source>
</reference>
<feature type="signal peptide" evidence="1">
    <location>
        <begin position="1"/>
        <end position="27"/>
    </location>
</feature>
<organism evidence="2 3">
    <name type="scientific">Modicisalibacter ilicicola DSM 19980</name>
    <dbReference type="NCBI Taxonomy" id="1121942"/>
    <lineage>
        <taxon>Bacteria</taxon>
        <taxon>Pseudomonadati</taxon>
        <taxon>Pseudomonadota</taxon>
        <taxon>Gammaproteobacteria</taxon>
        <taxon>Oceanospirillales</taxon>
        <taxon>Halomonadaceae</taxon>
        <taxon>Modicisalibacter</taxon>
    </lineage>
</organism>
<dbReference type="OrthoDB" id="25491at2"/>
<dbReference type="STRING" id="1121942.SAMN02745148_02126"/>
<evidence type="ECO:0000313" key="2">
    <source>
        <dbReference type="EMBL" id="SHF23569.1"/>
    </source>
</evidence>
<dbReference type="AlphaFoldDB" id="A0A1M4ZZW6"/>
<dbReference type="EMBL" id="FQUJ01000008">
    <property type="protein sequence ID" value="SHF23569.1"/>
    <property type="molecule type" value="Genomic_DNA"/>
</dbReference>
<evidence type="ECO:0000313" key="3">
    <source>
        <dbReference type="Proteomes" id="UP000184346"/>
    </source>
</evidence>
<keyword evidence="1" id="KW-0732">Signal</keyword>
<dbReference type="RefSeq" id="WP_072822576.1">
    <property type="nucleotide sequence ID" value="NZ_FQUJ01000008.1"/>
</dbReference>
<dbReference type="Proteomes" id="UP000184346">
    <property type="component" value="Unassembled WGS sequence"/>
</dbReference>
<evidence type="ECO:0008006" key="4">
    <source>
        <dbReference type="Google" id="ProtNLM"/>
    </source>
</evidence>
<name>A0A1M4ZZW6_9GAMM</name>
<gene>
    <name evidence="2" type="ORF">SAMN02745148_02126</name>
</gene>